<dbReference type="Proteomes" id="UP000076321">
    <property type="component" value="Unassembled WGS sequence"/>
</dbReference>
<comment type="caution">
    <text evidence="1">The sequence shown here is derived from an EMBL/GenBank/DDBJ whole genome shotgun (WGS) entry which is preliminary data.</text>
</comment>
<proteinExistence type="predicted"/>
<evidence type="ECO:0000313" key="3">
    <source>
        <dbReference type="Proteomes" id="UP000076321"/>
    </source>
</evidence>
<reference evidence="1 3" key="1">
    <citation type="submission" date="2015-12" db="EMBL/GenBank/DDBJ databases">
        <title>Amycolatopsis regifaucium genome sequencing and assembly.</title>
        <authorList>
            <person name="Mayilraj S."/>
        </authorList>
    </citation>
    <scope>NUCLEOTIDE SEQUENCE [LARGE SCALE GENOMIC DNA]</scope>
    <source>
        <strain evidence="1 3">GY080</strain>
    </source>
</reference>
<gene>
    <name evidence="2" type="ORF">ATP06_0206905</name>
    <name evidence="1" type="ORF">AVL48_14510</name>
</gene>
<dbReference type="AlphaFoldDB" id="A0A154M5I2"/>
<name>A0A154M5I2_9PSEU</name>
<reference evidence="2 4" key="2">
    <citation type="submission" date="2016-11" db="EMBL/GenBank/DDBJ databases">
        <title>Genome sequencing of Amycolatopsis regifaucium.</title>
        <authorList>
            <person name="Mayilraj S."/>
            <person name="Kaur N."/>
        </authorList>
    </citation>
    <scope>NUCLEOTIDE SEQUENCE [LARGE SCALE GENOMIC DNA]</scope>
    <source>
        <strain evidence="2 4">GY080</strain>
    </source>
</reference>
<dbReference type="EMBL" id="LOBU02000006">
    <property type="protein sequence ID" value="OKA10057.1"/>
    <property type="molecule type" value="Genomic_DNA"/>
</dbReference>
<dbReference type="EMBL" id="LQCI01000051">
    <property type="protein sequence ID" value="KZB79627.1"/>
    <property type="molecule type" value="Genomic_DNA"/>
</dbReference>
<sequence>MSRQVQLRWESRTVVVDGPRGPAETVVYPGITLTRPRHGHVVDELWLPVGEAAPTVADDEALIAAMRDAWRWSASAA</sequence>
<protein>
    <submittedName>
        <fullName evidence="1">Uncharacterized protein</fullName>
    </submittedName>
</protein>
<dbReference type="Proteomes" id="UP000186883">
    <property type="component" value="Unassembled WGS sequence"/>
</dbReference>
<organism evidence="1 3">
    <name type="scientific">Amycolatopsis regifaucium</name>
    <dbReference type="NCBI Taxonomy" id="546365"/>
    <lineage>
        <taxon>Bacteria</taxon>
        <taxon>Bacillati</taxon>
        <taxon>Actinomycetota</taxon>
        <taxon>Actinomycetes</taxon>
        <taxon>Pseudonocardiales</taxon>
        <taxon>Pseudonocardiaceae</taxon>
        <taxon>Amycolatopsis</taxon>
    </lineage>
</organism>
<evidence type="ECO:0000313" key="2">
    <source>
        <dbReference type="EMBL" id="OKA10057.1"/>
    </source>
</evidence>
<evidence type="ECO:0000313" key="1">
    <source>
        <dbReference type="EMBL" id="KZB79627.1"/>
    </source>
</evidence>
<keyword evidence="4" id="KW-1185">Reference proteome</keyword>
<evidence type="ECO:0000313" key="4">
    <source>
        <dbReference type="Proteomes" id="UP000186883"/>
    </source>
</evidence>
<accession>A0A154M5I2</accession>